<organism evidence="1 2">
    <name type="scientific">Escherichia coli</name>
    <dbReference type="NCBI Taxonomy" id="562"/>
    <lineage>
        <taxon>Bacteria</taxon>
        <taxon>Pseudomonadati</taxon>
        <taxon>Pseudomonadota</taxon>
        <taxon>Gammaproteobacteria</taxon>
        <taxon>Enterobacterales</taxon>
        <taxon>Enterobacteriaceae</taxon>
        <taxon>Escherichia</taxon>
    </lineage>
</organism>
<evidence type="ECO:0000313" key="2">
    <source>
        <dbReference type="Proteomes" id="UP000254052"/>
    </source>
</evidence>
<reference evidence="1 2" key="1">
    <citation type="submission" date="2018-06" db="EMBL/GenBank/DDBJ databases">
        <authorList>
            <consortium name="Pathogen Informatics"/>
            <person name="Doyle S."/>
        </authorList>
    </citation>
    <scope>NUCLEOTIDE SEQUENCE [LARGE SCALE GENOMIC DNA]</scope>
    <source>
        <strain evidence="1 2">NCTC9962</strain>
    </source>
</reference>
<name>A0A377B5U9_ECOLX</name>
<protein>
    <submittedName>
        <fullName evidence="1">Uncharacterized protein</fullName>
    </submittedName>
</protein>
<proteinExistence type="predicted"/>
<accession>A0A377B5U9</accession>
<evidence type="ECO:0000313" key="1">
    <source>
        <dbReference type="EMBL" id="STL47928.1"/>
    </source>
</evidence>
<sequence length="67" mass="7384">MFINAITEGVSDFPVMIFSIAAIKVIYAYKIMWLKCIGELIGDFKIPVGTNFIVSLLSSSPLKSVEL</sequence>
<dbReference type="EMBL" id="UGED01000008">
    <property type="protein sequence ID" value="STL47928.1"/>
    <property type="molecule type" value="Genomic_DNA"/>
</dbReference>
<gene>
    <name evidence="1" type="ORF">NCTC9962_03448</name>
</gene>
<dbReference type="Proteomes" id="UP000254052">
    <property type="component" value="Unassembled WGS sequence"/>
</dbReference>
<dbReference type="AlphaFoldDB" id="A0A377B5U9"/>